<dbReference type="Proteomes" id="UP001519460">
    <property type="component" value="Unassembled WGS sequence"/>
</dbReference>
<dbReference type="SUPFAM" id="SSF48726">
    <property type="entry name" value="Immunoglobulin"/>
    <property type="match status" value="1"/>
</dbReference>
<evidence type="ECO:0000313" key="2">
    <source>
        <dbReference type="EMBL" id="KAK7479440.1"/>
    </source>
</evidence>
<reference evidence="2 3" key="1">
    <citation type="journal article" date="2023" name="Sci. Data">
        <title>Genome assembly of the Korean intertidal mud-creeper Batillaria attramentaria.</title>
        <authorList>
            <person name="Patra A.K."/>
            <person name="Ho P.T."/>
            <person name="Jun S."/>
            <person name="Lee S.J."/>
            <person name="Kim Y."/>
            <person name="Won Y.J."/>
        </authorList>
    </citation>
    <scope>NUCLEOTIDE SEQUENCE [LARGE SCALE GENOMIC DNA]</scope>
    <source>
        <strain evidence="2">Wonlab-2016</strain>
    </source>
</reference>
<dbReference type="InterPro" id="IPR007110">
    <property type="entry name" value="Ig-like_dom"/>
</dbReference>
<evidence type="ECO:0000313" key="3">
    <source>
        <dbReference type="Proteomes" id="UP001519460"/>
    </source>
</evidence>
<organism evidence="2 3">
    <name type="scientific">Batillaria attramentaria</name>
    <dbReference type="NCBI Taxonomy" id="370345"/>
    <lineage>
        <taxon>Eukaryota</taxon>
        <taxon>Metazoa</taxon>
        <taxon>Spiralia</taxon>
        <taxon>Lophotrochozoa</taxon>
        <taxon>Mollusca</taxon>
        <taxon>Gastropoda</taxon>
        <taxon>Caenogastropoda</taxon>
        <taxon>Sorbeoconcha</taxon>
        <taxon>Cerithioidea</taxon>
        <taxon>Batillariidae</taxon>
        <taxon>Batillaria</taxon>
    </lineage>
</organism>
<feature type="non-terminal residue" evidence="2">
    <location>
        <position position="149"/>
    </location>
</feature>
<accession>A0ABD0JY01</accession>
<gene>
    <name evidence="2" type="ORF">BaRGS_00029357</name>
</gene>
<dbReference type="InterPro" id="IPR036179">
    <property type="entry name" value="Ig-like_dom_sf"/>
</dbReference>
<keyword evidence="3" id="KW-1185">Reference proteome</keyword>
<protein>
    <recommendedName>
        <fullName evidence="1">Ig-like domain-containing protein</fullName>
    </recommendedName>
</protein>
<dbReference type="InterPro" id="IPR013783">
    <property type="entry name" value="Ig-like_fold"/>
</dbReference>
<dbReference type="EMBL" id="JACVVK020000303">
    <property type="protein sequence ID" value="KAK7479440.1"/>
    <property type="molecule type" value="Genomic_DNA"/>
</dbReference>
<dbReference type="Gene3D" id="2.60.40.10">
    <property type="entry name" value="Immunoglobulins"/>
    <property type="match status" value="1"/>
</dbReference>
<dbReference type="AlphaFoldDB" id="A0ABD0JY01"/>
<evidence type="ECO:0000259" key="1">
    <source>
        <dbReference type="PROSITE" id="PS50835"/>
    </source>
</evidence>
<proteinExistence type="predicted"/>
<sequence length="149" mass="16452">MDMTSVHSFLVICVDCTLSFHSTCVSFGFHLISAPFPSSGYPSEQYPYKPQGPLFISHPPDTVEFANTRGASIPCTAFGRPAPVLDWVNGTGAPIDSVDDLLQILPNNTLYFPPFRAEQFQPNVHQRTYRCTANNSEGKIISRNVTVRA</sequence>
<comment type="caution">
    <text evidence="2">The sequence shown here is derived from an EMBL/GenBank/DDBJ whole genome shotgun (WGS) entry which is preliminary data.</text>
</comment>
<dbReference type="PROSITE" id="PS50835">
    <property type="entry name" value="IG_LIKE"/>
    <property type="match status" value="1"/>
</dbReference>
<name>A0ABD0JY01_9CAEN</name>
<feature type="domain" description="Ig-like" evidence="1">
    <location>
        <begin position="53"/>
        <end position="146"/>
    </location>
</feature>